<reference evidence="3 4" key="1">
    <citation type="submission" date="2019-03" db="EMBL/GenBank/DDBJ databases">
        <title>Genomic Encyclopedia of Type Strains, Phase III (KMG-III): the genomes of soil and plant-associated and newly described type strains.</title>
        <authorList>
            <person name="Whitman W."/>
        </authorList>
    </citation>
    <scope>NUCLEOTIDE SEQUENCE [LARGE SCALE GENOMIC DNA]</scope>
    <source>
        <strain evidence="3 4">CECT 8301</strain>
    </source>
</reference>
<keyword evidence="4" id="KW-1185">Reference proteome</keyword>
<dbReference type="InterPro" id="IPR029044">
    <property type="entry name" value="Nucleotide-diphossugar_trans"/>
</dbReference>
<evidence type="ECO:0000313" key="3">
    <source>
        <dbReference type="EMBL" id="TDY63664.1"/>
    </source>
</evidence>
<feature type="transmembrane region" description="Helical" evidence="1">
    <location>
        <begin position="248"/>
        <end position="267"/>
    </location>
</feature>
<dbReference type="GO" id="GO:0016758">
    <property type="term" value="F:hexosyltransferase activity"/>
    <property type="evidence" value="ECO:0007669"/>
    <property type="project" value="UniProtKB-ARBA"/>
</dbReference>
<proteinExistence type="predicted"/>
<keyword evidence="1" id="KW-0812">Transmembrane</keyword>
<evidence type="ECO:0000259" key="2">
    <source>
        <dbReference type="Pfam" id="PF00535"/>
    </source>
</evidence>
<keyword evidence="1" id="KW-0472">Membrane</keyword>
<dbReference type="PANTHER" id="PTHR22916">
    <property type="entry name" value="GLYCOSYLTRANSFERASE"/>
    <property type="match status" value="1"/>
</dbReference>
<dbReference type="CDD" id="cd00761">
    <property type="entry name" value="Glyco_tranf_GTA_type"/>
    <property type="match status" value="1"/>
</dbReference>
<dbReference type="SUPFAM" id="SSF53448">
    <property type="entry name" value="Nucleotide-diphospho-sugar transferases"/>
    <property type="match status" value="1"/>
</dbReference>
<evidence type="ECO:0000313" key="4">
    <source>
        <dbReference type="Proteomes" id="UP000294824"/>
    </source>
</evidence>
<name>A0A4R8ME50_9FLAO</name>
<dbReference type="InterPro" id="IPR001173">
    <property type="entry name" value="Glyco_trans_2-like"/>
</dbReference>
<feature type="domain" description="Glycosyltransferase 2-like" evidence="2">
    <location>
        <begin position="10"/>
        <end position="131"/>
    </location>
</feature>
<comment type="caution">
    <text evidence="3">The sequence shown here is derived from an EMBL/GenBank/DDBJ whole genome shotgun (WGS) entry which is preliminary data.</text>
</comment>
<dbReference type="RefSeq" id="WP_133965848.1">
    <property type="nucleotide sequence ID" value="NZ_SORL01000007.1"/>
</dbReference>
<dbReference type="PANTHER" id="PTHR22916:SF3">
    <property type="entry name" value="UDP-GLCNAC:BETAGAL BETA-1,3-N-ACETYLGLUCOSAMINYLTRANSFERASE-LIKE PROTEIN 1"/>
    <property type="match status" value="1"/>
</dbReference>
<evidence type="ECO:0000256" key="1">
    <source>
        <dbReference type="SAM" id="Phobius"/>
    </source>
</evidence>
<accession>A0A4R8ME50</accession>
<dbReference type="Proteomes" id="UP000294824">
    <property type="component" value="Unassembled WGS sequence"/>
</dbReference>
<dbReference type="Pfam" id="PF00535">
    <property type="entry name" value="Glycos_transf_2"/>
    <property type="match status" value="1"/>
</dbReference>
<dbReference type="EMBL" id="SORL01000007">
    <property type="protein sequence ID" value="TDY63664.1"/>
    <property type="molecule type" value="Genomic_DNA"/>
</dbReference>
<keyword evidence="3" id="KW-0808">Transferase</keyword>
<organism evidence="3 4">
    <name type="scientific">Algibacter lectus</name>
    <dbReference type="NCBI Taxonomy" id="221126"/>
    <lineage>
        <taxon>Bacteria</taxon>
        <taxon>Pseudomonadati</taxon>
        <taxon>Bacteroidota</taxon>
        <taxon>Flavobacteriia</taxon>
        <taxon>Flavobacteriales</taxon>
        <taxon>Flavobacteriaceae</taxon>
        <taxon>Algibacter</taxon>
    </lineage>
</organism>
<protein>
    <submittedName>
        <fullName evidence="3">Glycosyl transferase family 2</fullName>
    </submittedName>
</protein>
<dbReference type="AlphaFoldDB" id="A0A4R8ME50"/>
<gene>
    <name evidence="3" type="ORF">DFQ06_0553</name>
</gene>
<dbReference type="Gene3D" id="3.90.550.10">
    <property type="entry name" value="Spore Coat Polysaccharide Biosynthesis Protein SpsA, Chain A"/>
    <property type="match status" value="1"/>
</dbReference>
<keyword evidence="1" id="KW-1133">Transmembrane helix</keyword>
<sequence>MGNLNEPLVTVGIPFYNSEKYLSDAVKSTLNQTYTNLEIILLDDGSTDSSLTIAYKFEEKDKRVKVISDGKNLGLPKRLNQLSKLARGKYYARMDADDIMFSNRLSVQIKYLQNNHEVDLLGSGLIAINNNNDILGIRKGKASKNITLKRTLKGAWAAHPSITGKSEWFKKNHYDETLKRAQDFELWIRAVETSRFDVLDDVLLFYREASTSSMVKNIKASRYSIKTYWKNSGKTGFVFSISRICINLIKLFIYFSFFIFGATDVLIKRRSVKLSVSQIDKYQELLKKGLDA</sequence>